<feature type="region of interest" description="Disordered" evidence="1">
    <location>
        <begin position="1"/>
        <end position="36"/>
    </location>
</feature>
<evidence type="ECO:0000313" key="2">
    <source>
        <dbReference type="EMBL" id="TBU60536.1"/>
    </source>
</evidence>
<evidence type="ECO:0000313" key="3">
    <source>
        <dbReference type="Proteomes" id="UP000292082"/>
    </source>
</evidence>
<sequence length="127" mass="13453">MVVDLPANTRSSSAGSSREASAAGNGYDKQSLHERHRGCSACYPAREHLDRIPVLNAALVALPSGCLDTVPREQASLPRMPQPSAQSPARPILNASRIPTFISTSPGSQSTSLTPSPGHFRPRPQSI</sequence>
<dbReference type="EMBL" id="ML145104">
    <property type="protein sequence ID" value="TBU60536.1"/>
    <property type="molecule type" value="Genomic_DNA"/>
</dbReference>
<feature type="compositionally biased region" description="Polar residues" evidence="1">
    <location>
        <begin position="101"/>
        <end position="115"/>
    </location>
</feature>
<name>A0A4Q9NH88_9APHY</name>
<protein>
    <submittedName>
        <fullName evidence="2">Uncharacterized protein</fullName>
    </submittedName>
</protein>
<organism evidence="2 3">
    <name type="scientific">Dichomitus squalens</name>
    <dbReference type="NCBI Taxonomy" id="114155"/>
    <lineage>
        <taxon>Eukaryota</taxon>
        <taxon>Fungi</taxon>
        <taxon>Dikarya</taxon>
        <taxon>Basidiomycota</taxon>
        <taxon>Agaricomycotina</taxon>
        <taxon>Agaricomycetes</taxon>
        <taxon>Polyporales</taxon>
        <taxon>Polyporaceae</taxon>
        <taxon>Dichomitus</taxon>
    </lineage>
</organism>
<proteinExistence type="predicted"/>
<gene>
    <name evidence="2" type="ORF">BD310DRAFT_321232</name>
</gene>
<reference evidence="2 3" key="1">
    <citation type="submission" date="2019-01" db="EMBL/GenBank/DDBJ databases">
        <title>Draft genome sequences of three monokaryotic isolates of the white-rot basidiomycete fungus Dichomitus squalens.</title>
        <authorList>
            <consortium name="DOE Joint Genome Institute"/>
            <person name="Lopez S.C."/>
            <person name="Andreopoulos B."/>
            <person name="Pangilinan J."/>
            <person name="Lipzen A."/>
            <person name="Riley R."/>
            <person name="Ahrendt S."/>
            <person name="Ng V."/>
            <person name="Barry K."/>
            <person name="Daum C."/>
            <person name="Grigoriev I.V."/>
            <person name="Hilden K.S."/>
            <person name="Makela M.R."/>
            <person name="de Vries R.P."/>
        </authorList>
    </citation>
    <scope>NUCLEOTIDE SEQUENCE [LARGE SCALE GENOMIC DNA]</scope>
    <source>
        <strain evidence="2 3">CBS 464.89</strain>
    </source>
</reference>
<feature type="compositionally biased region" description="Low complexity" evidence="1">
    <location>
        <begin position="10"/>
        <end position="24"/>
    </location>
</feature>
<dbReference type="Proteomes" id="UP000292082">
    <property type="component" value="Unassembled WGS sequence"/>
</dbReference>
<keyword evidence="3" id="KW-1185">Reference proteome</keyword>
<accession>A0A4Q9NH88</accession>
<feature type="region of interest" description="Disordered" evidence="1">
    <location>
        <begin position="100"/>
        <end position="127"/>
    </location>
</feature>
<dbReference type="AlphaFoldDB" id="A0A4Q9NH88"/>
<evidence type="ECO:0000256" key="1">
    <source>
        <dbReference type="SAM" id="MobiDB-lite"/>
    </source>
</evidence>